<reference evidence="3" key="2">
    <citation type="submission" date="2023-05" db="EMBL/GenBank/DDBJ databases">
        <authorList>
            <consortium name="Lawrence Berkeley National Laboratory"/>
            <person name="Steindorff A."/>
            <person name="Hensen N."/>
            <person name="Bonometti L."/>
            <person name="Westerberg I."/>
            <person name="Brannstrom I.O."/>
            <person name="Guillou S."/>
            <person name="Cros-Aarteil S."/>
            <person name="Calhoun S."/>
            <person name="Haridas S."/>
            <person name="Kuo A."/>
            <person name="Mondo S."/>
            <person name="Pangilinan J."/>
            <person name="Riley R."/>
            <person name="Labutti K."/>
            <person name="Andreopoulos B."/>
            <person name="Lipzen A."/>
            <person name="Chen C."/>
            <person name="Yanf M."/>
            <person name="Daum C."/>
            <person name="Ng V."/>
            <person name="Clum A."/>
            <person name="Ohm R."/>
            <person name="Martin F."/>
            <person name="Silar P."/>
            <person name="Natvig D."/>
            <person name="Lalanne C."/>
            <person name="Gautier V."/>
            <person name="Ament-Velasquez S.L."/>
            <person name="Kruys A."/>
            <person name="Hutchinson M.I."/>
            <person name="Powell A.J."/>
            <person name="Barry K."/>
            <person name="Miller A.N."/>
            <person name="Grigoriev I.V."/>
            <person name="Debuchy R."/>
            <person name="Gladieux P."/>
            <person name="Thoren M.H."/>
            <person name="Johannesson H."/>
        </authorList>
    </citation>
    <scope>NUCLEOTIDE SEQUENCE</scope>
    <source>
        <strain evidence="3">PSN243</strain>
    </source>
</reference>
<name>A0AAV9G4P2_9PEZI</name>
<dbReference type="SUPFAM" id="SSF56112">
    <property type="entry name" value="Protein kinase-like (PK-like)"/>
    <property type="match status" value="1"/>
</dbReference>
<feature type="domain" description="Prion-inhibition and propagation HeLo" evidence="2">
    <location>
        <begin position="13"/>
        <end position="191"/>
    </location>
</feature>
<evidence type="ECO:0000259" key="2">
    <source>
        <dbReference type="Pfam" id="PF14479"/>
    </source>
</evidence>
<dbReference type="Gene3D" id="1.10.510.10">
    <property type="entry name" value="Transferase(Phosphotransferase) domain 1"/>
    <property type="match status" value="1"/>
</dbReference>
<proteinExistence type="predicted"/>
<organism evidence="3 4">
    <name type="scientific">Podospora aff. communis PSN243</name>
    <dbReference type="NCBI Taxonomy" id="3040156"/>
    <lineage>
        <taxon>Eukaryota</taxon>
        <taxon>Fungi</taxon>
        <taxon>Dikarya</taxon>
        <taxon>Ascomycota</taxon>
        <taxon>Pezizomycotina</taxon>
        <taxon>Sordariomycetes</taxon>
        <taxon>Sordariomycetidae</taxon>
        <taxon>Sordariales</taxon>
        <taxon>Podosporaceae</taxon>
        <taxon>Podospora</taxon>
    </lineage>
</organism>
<dbReference type="PANTHER" id="PTHR37542">
    <property type="entry name" value="HELO DOMAIN-CONTAINING PROTEIN-RELATED"/>
    <property type="match status" value="1"/>
</dbReference>
<comment type="caution">
    <text evidence="3">The sequence shown here is derived from an EMBL/GenBank/DDBJ whole genome shotgun (WGS) entry which is preliminary data.</text>
</comment>
<dbReference type="EMBL" id="MU866016">
    <property type="protein sequence ID" value="KAK4442438.1"/>
    <property type="molecule type" value="Genomic_DNA"/>
</dbReference>
<protein>
    <submittedName>
        <fullName evidence="3">Prion-inhibition and propagation-domain-containing protein</fullName>
    </submittedName>
</protein>
<feature type="region of interest" description="Disordered" evidence="1">
    <location>
        <begin position="470"/>
        <end position="489"/>
    </location>
</feature>
<dbReference type="PANTHER" id="PTHR37542:SF1">
    <property type="entry name" value="PRION-INHIBITION AND PROPAGATION HELO DOMAIN-CONTAINING PROTEIN"/>
    <property type="match status" value="1"/>
</dbReference>
<sequence length="598" mass="66494">MENNVSDPTGTAGTALGATSLILQLFQGCVQGFSLWQRGEGLASDALVFRARLDMQASKLAAWGVDWGFDRGPDAAYLTDKRFVENGDLAVRYLVIIHSFLGELRNLSGEFPSLASAENVPVSAATSIGDMLRPAFEDSDERKEWAKKIQRMKDDAQVPEKLKWALREGEINKTLELLVSMIDELCQYFNPPKEDPVALHVLNSFLSSINIQSLNAVVAEADEGSMLQNLAVLKLKVLELQFGTRSSEAVANIKLRESPGVLDERKKRSLGTLRKVSNSTSVLVFPGTPRQGPDYTNVLVEWKFVDGTRAPPGHSSSTYRAMTEHRIKNLARLLKAATRLPDMRTLGCLGIAVRDGATDDEVEYGMVFSVPAVNYRTLKSILDGPHDRVLLDDWFTIAHSFTRAVLCLHLAGWLHKGIRSENILYFANSNGDFSYAEPYLAGFEYTRQITAQGQTESVTDDLEANLYRHPEVQGPPLEPEDAGSQPQRPGYTPFNVKHDLFGVGMVLLELGTRRSAMQIYEEAIHCQEYGKHSAAAFRTWIVDKELHKLGGTMGKDYQNAATLCIKSEFQSDEPEVIQPSFYKDVVRVIRTFGRSQGR</sequence>
<dbReference type="Proteomes" id="UP001321760">
    <property type="component" value="Unassembled WGS sequence"/>
</dbReference>
<reference evidence="3" key="1">
    <citation type="journal article" date="2023" name="Mol. Phylogenet. Evol.">
        <title>Genome-scale phylogeny and comparative genomics of the fungal order Sordariales.</title>
        <authorList>
            <person name="Hensen N."/>
            <person name="Bonometti L."/>
            <person name="Westerberg I."/>
            <person name="Brannstrom I.O."/>
            <person name="Guillou S."/>
            <person name="Cros-Aarteil S."/>
            <person name="Calhoun S."/>
            <person name="Haridas S."/>
            <person name="Kuo A."/>
            <person name="Mondo S."/>
            <person name="Pangilinan J."/>
            <person name="Riley R."/>
            <person name="LaButti K."/>
            <person name="Andreopoulos B."/>
            <person name="Lipzen A."/>
            <person name="Chen C."/>
            <person name="Yan M."/>
            <person name="Daum C."/>
            <person name="Ng V."/>
            <person name="Clum A."/>
            <person name="Steindorff A."/>
            <person name="Ohm R.A."/>
            <person name="Martin F."/>
            <person name="Silar P."/>
            <person name="Natvig D.O."/>
            <person name="Lalanne C."/>
            <person name="Gautier V."/>
            <person name="Ament-Velasquez S.L."/>
            <person name="Kruys A."/>
            <person name="Hutchinson M.I."/>
            <person name="Powell A.J."/>
            <person name="Barry K."/>
            <person name="Miller A.N."/>
            <person name="Grigoriev I.V."/>
            <person name="Debuchy R."/>
            <person name="Gladieux P."/>
            <person name="Hiltunen Thoren M."/>
            <person name="Johannesson H."/>
        </authorList>
    </citation>
    <scope>NUCLEOTIDE SEQUENCE</scope>
    <source>
        <strain evidence="3">PSN243</strain>
    </source>
</reference>
<keyword evidence="3" id="KW-0640">Prion</keyword>
<keyword evidence="3" id="KW-0034">Amyloid</keyword>
<evidence type="ECO:0000256" key="1">
    <source>
        <dbReference type="SAM" id="MobiDB-lite"/>
    </source>
</evidence>
<dbReference type="AlphaFoldDB" id="A0AAV9G4P2"/>
<dbReference type="InterPro" id="IPR029498">
    <property type="entry name" value="HeLo_dom"/>
</dbReference>
<accession>A0AAV9G4P2</accession>
<dbReference type="Pfam" id="PF14479">
    <property type="entry name" value="HeLo"/>
    <property type="match status" value="1"/>
</dbReference>
<evidence type="ECO:0000313" key="3">
    <source>
        <dbReference type="EMBL" id="KAK4442438.1"/>
    </source>
</evidence>
<evidence type="ECO:0000313" key="4">
    <source>
        <dbReference type="Proteomes" id="UP001321760"/>
    </source>
</evidence>
<dbReference type="InterPro" id="IPR011009">
    <property type="entry name" value="Kinase-like_dom_sf"/>
</dbReference>
<keyword evidence="4" id="KW-1185">Reference proteome</keyword>
<dbReference type="InterPro" id="IPR038305">
    <property type="entry name" value="HeLo_sf"/>
</dbReference>
<dbReference type="Gene3D" id="1.20.120.1020">
    <property type="entry name" value="Prion-inhibition and propagation, HeLo domain"/>
    <property type="match status" value="1"/>
</dbReference>
<gene>
    <name evidence="3" type="ORF">QBC34DRAFT_444154</name>
</gene>